<protein>
    <submittedName>
        <fullName evidence="1">Uncharacterized protein</fullName>
    </submittedName>
</protein>
<dbReference type="EMBL" id="BART01032042">
    <property type="protein sequence ID" value="GAH06906.1"/>
    <property type="molecule type" value="Genomic_DNA"/>
</dbReference>
<dbReference type="AlphaFoldDB" id="X1CF20"/>
<sequence length="41" mass="4853">MLTGNDYFSKNIAKKLNTQNSRINPWKIISNLRDLYKIINL</sequence>
<reference evidence="1" key="1">
    <citation type="journal article" date="2014" name="Front. Microbiol.">
        <title>High frequency of phylogenetically diverse reductive dehalogenase-homologous genes in deep subseafloor sedimentary metagenomes.</title>
        <authorList>
            <person name="Kawai M."/>
            <person name="Futagami T."/>
            <person name="Toyoda A."/>
            <person name="Takaki Y."/>
            <person name="Nishi S."/>
            <person name="Hori S."/>
            <person name="Arai W."/>
            <person name="Tsubouchi T."/>
            <person name="Morono Y."/>
            <person name="Uchiyama I."/>
            <person name="Ito T."/>
            <person name="Fujiyama A."/>
            <person name="Inagaki F."/>
            <person name="Takami H."/>
        </authorList>
    </citation>
    <scope>NUCLEOTIDE SEQUENCE</scope>
    <source>
        <strain evidence="1">Expedition CK06-06</strain>
    </source>
</reference>
<organism evidence="1">
    <name type="scientific">marine sediment metagenome</name>
    <dbReference type="NCBI Taxonomy" id="412755"/>
    <lineage>
        <taxon>unclassified sequences</taxon>
        <taxon>metagenomes</taxon>
        <taxon>ecological metagenomes</taxon>
    </lineage>
</organism>
<proteinExistence type="predicted"/>
<name>X1CF20_9ZZZZ</name>
<accession>X1CF20</accession>
<gene>
    <name evidence="1" type="ORF">S01H4_55504</name>
</gene>
<evidence type="ECO:0000313" key="1">
    <source>
        <dbReference type="EMBL" id="GAH06906.1"/>
    </source>
</evidence>
<comment type="caution">
    <text evidence="1">The sequence shown here is derived from an EMBL/GenBank/DDBJ whole genome shotgun (WGS) entry which is preliminary data.</text>
</comment>